<reference evidence="6" key="1">
    <citation type="submission" date="2011-06" db="EMBL/GenBank/DDBJ databases">
        <authorList>
            <consortium name="US DOE Joint Genome Institute (JGI-PGF)"/>
            <person name="Lucas S."/>
            <person name="Han J."/>
            <person name="Lapidus A."/>
            <person name="Cheng J.-F."/>
            <person name="Goodwin L."/>
            <person name="Pitluck S."/>
            <person name="Peters L."/>
            <person name="Land M.L."/>
            <person name="Hauser L."/>
            <person name="Vogl K."/>
            <person name="Liu Z."/>
            <person name="Overmann J."/>
            <person name="Frigaard N.-U."/>
            <person name="Bryant D.A."/>
            <person name="Woyke T.J."/>
        </authorList>
    </citation>
    <scope>NUCLEOTIDE SEQUENCE [LARGE SCALE GENOMIC DNA]</scope>
    <source>
        <strain evidence="6">970</strain>
    </source>
</reference>
<dbReference type="eggNOG" id="COG0664">
    <property type="taxonomic scope" value="Bacteria"/>
</dbReference>
<dbReference type="InterPro" id="IPR036390">
    <property type="entry name" value="WH_DNA-bd_sf"/>
</dbReference>
<keyword evidence="2" id="KW-0238">DNA-binding</keyword>
<dbReference type="RefSeq" id="WP_009146893.1">
    <property type="nucleotide sequence ID" value="NZ_CP121471.1"/>
</dbReference>
<dbReference type="Gene3D" id="1.10.10.10">
    <property type="entry name" value="Winged helix-like DNA-binding domain superfamily/Winged helix DNA-binding domain"/>
    <property type="match status" value="1"/>
</dbReference>
<evidence type="ECO:0000259" key="4">
    <source>
        <dbReference type="SMART" id="SM00419"/>
    </source>
</evidence>
<keyword evidence="1" id="KW-0805">Transcription regulation</keyword>
<dbReference type="SMART" id="SM00419">
    <property type="entry name" value="HTH_CRP"/>
    <property type="match status" value="1"/>
</dbReference>
<evidence type="ECO:0000313" key="5">
    <source>
        <dbReference type="EMBL" id="EIC22808.1"/>
    </source>
</evidence>
<evidence type="ECO:0000256" key="1">
    <source>
        <dbReference type="ARBA" id="ARBA00023015"/>
    </source>
</evidence>
<protein>
    <submittedName>
        <fullName evidence="5">cAMP-binding protein</fullName>
    </submittedName>
</protein>
<accession>H8YWI2</accession>
<reference evidence="5 6" key="2">
    <citation type="submission" date="2011-11" db="EMBL/GenBank/DDBJ databases">
        <authorList>
            <consortium name="US DOE Joint Genome Institute"/>
            <person name="Lucas S."/>
            <person name="Han J."/>
            <person name="Lapidus A."/>
            <person name="Cheng J.-F."/>
            <person name="Goodwin L."/>
            <person name="Pitluck S."/>
            <person name="Peters L."/>
            <person name="Ovchinnikova G."/>
            <person name="Zhang X."/>
            <person name="Detter J.C."/>
            <person name="Han C."/>
            <person name="Tapia R."/>
            <person name="Land M."/>
            <person name="Hauser L."/>
            <person name="Kyrpides N."/>
            <person name="Ivanova N."/>
            <person name="Pagani I."/>
            <person name="Vogl K."/>
            <person name="Liu Z."/>
            <person name="Overmann J."/>
            <person name="Frigaard N.-U."/>
            <person name="Bryant D."/>
            <person name="Woyke T."/>
        </authorList>
    </citation>
    <scope>NUCLEOTIDE SEQUENCE [LARGE SCALE GENOMIC DNA]</scope>
    <source>
        <strain evidence="5 6">970</strain>
    </source>
</reference>
<proteinExistence type="predicted"/>
<dbReference type="SUPFAM" id="SSF51206">
    <property type="entry name" value="cAMP-binding domain-like"/>
    <property type="match status" value="1"/>
</dbReference>
<dbReference type="Gene3D" id="2.60.120.10">
    <property type="entry name" value="Jelly Rolls"/>
    <property type="match status" value="1"/>
</dbReference>
<dbReference type="EMBL" id="JH603168">
    <property type="protein sequence ID" value="EIC22808.1"/>
    <property type="molecule type" value="Genomic_DNA"/>
</dbReference>
<dbReference type="STRING" id="631362.Thi970DRAFT_00443"/>
<sequence length="190" mass="21474">MDPTIVHFCVGFILTGRLELSWRDGNNEKAFYPIETGDWFSVNNLSLPQPPRLVWFRATCFTRVLAIEVERLNALLLGELADLDGPLHREVMRFYAERWSELAARYHRSLFNPTDTLVLDALDEADSWSSAMSHPEGTLVKVGRDDLAKRIGCTRVTVSRALSRLVADGRVRLEGRRILLLGHQGRGEAA</sequence>
<dbReference type="InterPro" id="IPR014710">
    <property type="entry name" value="RmlC-like_jellyroll"/>
</dbReference>
<dbReference type="Proteomes" id="UP000002964">
    <property type="component" value="Unassembled WGS sequence"/>
</dbReference>
<evidence type="ECO:0000256" key="2">
    <source>
        <dbReference type="ARBA" id="ARBA00023125"/>
    </source>
</evidence>
<feature type="domain" description="HTH crp-type" evidence="4">
    <location>
        <begin position="134"/>
        <end position="182"/>
    </location>
</feature>
<keyword evidence="6" id="KW-1185">Reference proteome</keyword>
<dbReference type="InterPro" id="IPR012318">
    <property type="entry name" value="HTH_CRP"/>
</dbReference>
<dbReference type="InterPro" id="IPR036388">
    <property type="entry name" value="WH-like_DNA-bd_sf"/>
</dbReference>
<gene>
    <name evidence="5" type="ORF">Thi970DRAFT_00443</name>
</gene>
<keyword evidence="3" id="KW-0804">Transcription</keyword>
<evidence type="ECO:0000313" key="6">
    <source>
        <dbReference type="Proteomes" id="UP000002964"/>
    </source>
</evidence>
<dbReference type="GO" id="GO:0003677">
    <property type="term" value="F:DNA binding"/>
    <property type="evidence" value="ECO:0007669"/>
    <property type="project" value="UniProtKB-KW"/>
</dbReference>
<dbReference type="HOGENOM" id="CLU_1209351_0_0_6"/>
<dbReference type="OrthoDB" id="9784545at2"/>
<name>H8YWI2_9GAMM</name>
<dbReference type="InterPro" id="IPR018490">
    <property type="entry name" value="cNMP-bd_dom_sf"/>
</dbReference>
<organism evidence="5 6">
    <name type="scientific">Thiorhodovibrio frisius</name>
    <dbReference type="NCBI Taxonomy" id="631362"/>
    <lineage>
        <taxon>Bacteria</taxon>
        <taxon>Pseudomonadati</taxon>
        <taxon>Pseudomonadota</taxon>
        <taxon>Gammaproteobacteria</taxon>
        <taxon>Chromatiales</taxon>
        <taxon>Chromatiaceae</taxon>
        <taxon>Thiorhodovibrio</taxon>
    </lineage>
</organism>
<dbReference type="SUPFAM" id="SSF46785">
    <property type="entry name" value="Winged helix' DNA-binding domain"/>
    <property type="match status" value="1"/>
</dbReference>
<evidence type="ECO:0000256" key="3">
    <source>
        <dbReference type="ARBA" id="ARBA00023163"/>
    </source>
</evidence>
<dbReference type="GO" id="GO:0006355">
    <property type="term" value="P:regulation of DNA-templated transcription"/>
    <property type="evidence" value="ECO:0007669"/>
    <property type="project" value="InterPro"/>
</dbReference>
<dbReference type="Pfam" id="PF13545">
    <property type="entry name" value="HTH_Crp_2"/>
    <property type="match status" value="1"/>
</dbReference>
<dbReference type="AlphaFoldDB" id="H8YWI2"/>